<reference evidence="3 5" key="1">
    <citation type="submission" date="2015-02" db="EMBL/GenBank/DDBJ databases">
        <authorList>
            <person name="Chooi Y.-H."/>
        </authorList>
    </citation>
    <scope>NUCLEOTIDE SEQUENCE [LARGE SCALE GENOMIC DNA]</scope>
    <source>
        <strain evidence="3">E3</strain>
    </source>
</reference>
<sequence>MQPATTAVIAILLVFAPAAADAGAETPPPASLAGHILQMLSSAAVHAVGAVSSSKRFQFWSSTLSSSATAAGHHVDNIVDEIVVWNLKRRARHAYLSGVSAAFTRVYRFMKPHSNTSTEALSQFFYGRSPVTIIRQLYRDPAIKGRKKAVLALAVFVASTTALAAIAHVGRAVVHIAARFLASIVSAFLSPTVLLLSSFAVFVLLDAGSASPGSPAELPSS</sequence>
<evidence type="ECO:0000313" key="3">
    <source>
        <dbReference type="EMBL" id="CEO94566.1"/>
    </source>
</evidence>
<keyword evidence="1" id="KW-1133">Transmembrane helix</keyword>
<gene>
    <name evidence="3" type="ORF">PBRA_000351</name>
    <name evidence="4" type="ORF">PLBR_LOCUS4127</name>
</gene>
<feature type="transmembrane region" description="Helical" evidence="1">
    <location>
        <begin position="176"/>
        <end position="205"/>
    </location>
</feature>
<dbReference type="AlphaFoldDB" id="A0A0G4IH97"/>
<dbReference type="Proteomes" id="UP000290189">
    <property type="component" value="Unassembled WGS sequence"/>
</dbReference>
<accession>A0A0G4IH97</accession>
<feature type="transmembrane region" description="Helical" evidence="1">
    <location>
        <begin position="149"/>
        <end position="170"/>
    </location>
</feature>
<evidence type="ECO:0000256" key="2">
    <source>
        <dbReference type="SAM" id="SignalP"/>
    </source>
</evidence>
<feature type="chain" id="PRO_5033223809" evidence="2">
    <location>
        <begin position="21"/>
        <end position="221"/>
    </location>
</feature>
<geneLocation type="mitochondrion" evidence="4"/>
<dbReference type="EMBL" id="OVEO01000006">
    <property type="protein sequence ID" value="SPQ96912.1"/>
    <property type="molecule type" value="Genomic_DNA"/>
</dbReference>
<organism evidence="3 5">
    <name type="scientific">Plasmodiophora brassicae</name>
    <name type="common">Clubroot disease agent</name>
    <dbReference type="NCBI Taxonomy" id="37360"/>
    <lineage>
        <taxon>Eukaryota</taxon>
        <taxon>Sar</taxon>
        <taxon>Rhizaria</taxon>
        <taxon>Endomyxa</taxon>
        <taxon>Phytomyxea</taxon>
        <taxon>Plasmodiophorida</taxon>
        <taxon>Plasmodiophoridae</taxon>
        <taxon>Plasmodiophora</taxon>
    </lineage>
</organism>
<feature type="signal peptide" evidence="2">
    <location>
        <begin position="1"/>
        <end position="20"/>
    </location>
</feature>
<evidence type="ECO:0000313" key="4">
    <source>
        <dbReference type="EMBL" id="SPQ96912.1"/>
    </source>
</evidence>
<keyword evidence="2" id="KW-0732">Signal</keyword>
<keyword evidence="5" id="KW-1185">Reference proteome</keyword>
<dbReference type="Proteomes" id="UP000039324">
    <property type="component" value="Unassembled WGS sequence"/>
</dbReference>
<name>A0A0G4IH97_PLABS</name>
<keyword evidence="4" id="KW-0496">Mitochondrion</keyword>
<evidence type="ECO:0000256" key="1">
    <source>
        <dbReference type="SAM" id="Phobius"/>
    </source>
</evidence>
<protein>
    <submittedName>
        <fullName evidence="3">Uncharacterized protein</fullName>
    </submittedName>
</protein>
<evidence type="ECO:0000313" key="5">
    <source>
        <dbReference type="Proteomes" id="UP000039324"/>
    </source>
</evidence>
<proteinExistence type="predicted"/>
<keyword evidence="1" id="KW-0472">Membrane</keyword>
<reference evidence="4 6" key="2">
    <citation type="submission" date="2018-03" db="EMBL/GenBank/DDBJ databases">
        <authorList>
            <person name="Fogelqvist J."/>
        </authorList>
    </citation>
    <scope>NUCLEOTIDE SEQUENCE [LARGE SCALE GENOMIC DNA]</scope>
</reference>
<keyword evidence="1" id="KW-0812">Transmembrane</keyword>
<evidence type="ECO:0000313" key="6">
    <source>
        <dbReference type="Proteomes" id="UP000290189"/>
    </source>
</evidence>
<dbReference type="EMBL" id="CDSF01000001">
    <property type="protein sequence ID" value="CEO94566.1"/>
    <property type="molecule type" value="Genomic_DNA"/>
</dbReference>